<comment type="caution">
    <text evidence="3">The sequence shown here is derived from an EMBL/GenBank/DDBJ whole genome shotgun (WGS) entry which is preliminary data.</text>
</comment>
<proteinExistence type="predicted"/>
<dbReference type="SMART" id="SM00943">
    <property type="entry name" value="Prim-Pol"/>
    <property type="match status" value="1"/>
</dbReference>
<dbReference type="Pfam" id="PF09250">
    <property type="entry name" value="Prim-Pol"/>
    <property type="match status" value="1"/>
</dbReference>
<name>A0ABW9KHF7_9BACT</name>
<sequence length="593" mass="64708">MNNLEQQAHSHIKRGWFVHPLRPASKIPATNHGKDDATLDPEKVSEWWRRNPNFNVGVSTGPSGLCVLDADHGLASMEEFEAWRVRNRIPETYAVRSGRRPDFGVQMYFRGSVKDGKFELDGVSGDIKSAGGLVLAAGSVHPDTREVYQAIYGDVPVAPMPEAVLELARKSRAAASVQDDGEPITHDRNSRLTSIAGRLRNAGLTAAALEAALLQTNLDRCPDPLDEEEVKRIAANVARYKPADEPVAVTIGGKSSDAHGPQDEPFTGDWSVLFHTREDTENTPDPVFLIRDFLQDESVTGIIGPARARKSIVTLNIIHALLTGERLFGKFEVKNKPERVVYLCPESGKKSLGRRIRNMGLLPYVGESLFFTSMNSDPVALNDPRLLAAMKGAVVFIDTAIRFFKGDENSSEYMKAFGEQCHGLVRHGVKAVVLLHHTAKGAENVTLESGRGSGDFGGFLTCCWGTTLSDYEDAYNAQSLMSCVKQRDFQADSFKLAPSGNQDDFFLQYVEGSANARVQVGAKEKAGKAKALAFARANPDVTAQAMQRALAEQGVAYSESACRGMLRGVRALKITESSSNVLHQQIPTTTHVT</sequence>
<protein>
    <submittedName>
        <fullName evidence="3">Bifunctional DNA primase/polymerase</fullName>
    </submittedName>
</protein>
<dbReference type="InterPro" id="IPR015330">
    <property type="entry name" value="DNA_primase/pol_bifunc_N"/>
</dbReference>
<organism evidence="3 4">
    <name type="scientific">Terriglobus aquaticus</name>
    <dbReference type="NCBI Taxonomy" id="940139"/>
    <lineage>
        <taxon>Bacteria</taxon>
        <taxon>Pseudomonadati</taxon>
        <taxon>Acidobacteriota</taxon>
        <taxon>Terriglobia</taxon>
        <taxon>Terriglobales</taxon>
        <taxon>Acidobacteriaceae</taxon>
        <taxon>Terriglobus</taxon>
    </lineage>
</organism>
<keyword evidence="4" id="KW-1185">Reference proteome</keyword>
<evidence type="ECO:0000313" key="4">
    <source>
        <dbReference type="Proteomes" id="UP001634747"/>
    </source>
</evidence>
<dbReference type="SUPFAM" id="SSF52540">
    <property type="entry name" value="P-loop containing nucleoside triphosphate hydrolases"/>
    <property type="match status" value="1"/>
</dbReference>
<dbReference type="Proteomes" id="UP001634747">
    <property type="component" value="Unassembled WGS sequence"/>
</dbReference>
<feature type="domain" description="DNA primase/polymerase bifunctional N-terminal" evidence="2">
    <location>
        <begin position="8"/>
        <end position="164"/>
    </location>
</feature>
<dbReference type="RefSeq" id="WP_263413247.1">
    <property type="nucleotide sequence ID" value="NZ_BAABBH010000001.1"/>
</dbReference>
<dbReference type="CDD" id="cd04859">
    <property type="entry name" value="Prim_Pol"/>
    <property type="match status" value="1"/>
</dbReference>
<evidence type="ECO:0000259" key="2">
    <source>
        <dbReference type="SMART" id="SM00943"/>
    </source>
</evidence>
<dbReference type="Gene3D" id="3.40.50.300">
    <property type="entry name" value="P-loop containing nucleotide triphosphate hydrolases"/>
    <property type="match status" value="1"/>
</dbReference>
<dbReference type="SMART" id="SM00942">
    <property type="entry name" value="PriCT_1"/>
    <property type="match status" value="1"/>
</dbReference>
<accession>A0ABW9KHF7</accession>
<dbReference type="Pfam" id="PF08708">
    <property type="entry name" value="PriCT_1"/>
    <property type="match status" value="1"/>
</dbReference>
<dbReference type="EMBL" id="JBJYXY010000001">
    <property type="protein sequence ID" value="MFN2975222.1"/>
    <property type="molecule type" value="Genomic_DNA"/>
</dbReference>
<dbReference type="InterPro" id="IPR027417">
    <property type="entry name" value="P-loop_NTPase"/>
</dbReference>
<feature type="domain" description="Primase C-terminal 1" evidence="1">
    <location>
        <begin position="182"/>
        <end position="243"/>
    </location>
</feature>
<dbReference type="InterPro" id="IPR014820">
    <property type="entry name" value="PriCT_1"/>
</dbReference>
<gene>
    <name evidence="3" type="ORF">ACK2TP_05555</name>
</gene>
<evidence type="ECO:0000313" key="3">
    <source>
        <dbReference type="EMBL" id="MFN2975222.1"/>
    </source>
</evidence>
<evidence type="ECO:0000259" key="1">
    <source>
        <dbReference type="SMART" id="SM00942"/>
    </source>
</evidence>
<dbReference type="SUPFAM" id="SSF56747">
    <property type="entry name" value="Prim-pol domain"/>
    <property type="match status" value="1"/>
</dbReference>
<dbReference type="Pfam" id="PF13481">
    <property type="entry name" value="AAA_25"/>
    <property type="match status" value="1"/>
</dbReference>
<reference evidence="3 4" key="1">
    <citation type="submission" date="2024-12" db="EMBL/GenBank/DDBJ databases">
        <authorList>
            <person name="Lee Y."/>
        </authorList>
    </citation>
    <scope>NUCLEOTIDE SEQUENCE [LARGE SCALE GENOMIC DNA]</scope>
    <source>
        <strain evidence="3 4">03SUJ4</strain>
    </source>
</reference>